<sequence>MVFVEVMQYFKIIELLNLESNKVASTIMGTSFDVKDILCYLIGSIALIIWENRRRLYYNE</sequence>
<evidence type="ECO:0008006" key="3">
    <source>
        <dbReference type="Google" id="ProtNLM"/>
    </source>
</evidence>
<dbReference type="Proteomes" id="UP000264883">
    <property type="component" value="Chromosome"/>
</dbReference>
<reference evidence="1 2" key="1">
    <citation type="submission" date="2016-08" db="EMBL/GenBank/DDBJ databases">
        <title>Complete Genome Sequence Of The Indigo Reducing Clostridium isatidis DSM15098.</title>
        <authorList>
            <person name="Little G.T."/>
            <person name="Minton N.P."/>
        </authorList>
    </citation>
    <scope>NUCLEOTIDE SEQUENCE [LARGE SCALE GENOMIC DNA]</scope>
    <source>
        <strain evidence="1 2">DSM 15098</strain>
    </source>
</reference>
<organism evidence="1 2">
    <name type="scientific">Clostridium isatidis</name>
    <dbReference type="NCBI Taxonomy" id="182773"/>
    <lineage>
        <taxon>Bacteria</taxon>
        <taxon>Bacillati</taxon>
        <taxon>Bacillota</taxon>
        <taxon>Clostridia</taxon>
        <taxon>Eubacteriales</taxon>
        <taxon>Clostridiaceae</taxon>
        <taxon>Clostridium</taxon>
    </lineage>
</organism>
<dbReference type="KEGG" id="cia:BEN51_05025"/>
<protein>
    <recommendedName>
        <fullName evidence="3">DUF2809 domain-containing protein</fullName>
    </recommendedName>
</protein>
<keyword evidence="2" id="KW-1185">Reference proteome</keyword>
<evidence type="ECO:0000313" key="2">
    <source>
        <dbReference type="Proteomes" id="UP000264883"/>
    </source>
</evidence>
<name>A0A343JBE5_9CLOT</name>
<gene>
    <name evidence="1" type="ORF">BEN51_05025</name>
</gene>
<dbReference type="InterPro" id="IPR021257">
    <property type="entry name" value="DUF2809"/>
</dbReference>
<dbReference type="EMBL" id="CP016786">
    <property type="protein sequence ID" value="ASW42853.1"/>
    <property type="molecule type" value="Genomic_DNA"/>
</dbReference>
<dbReference type="OrthoDB" id="5360192at2"/>
<dbReference type="RefSeq" id="WP_119864991.1">
    <property type="nucleotide sequence ID" value="NZ_CP016786.1"/>
</dbReference>
<accession>A0A343JBE5</accession>
<evidence type="ECO:0000313" key="1">
    <source>
        <dbReference type="EMBL" id="ASW42853.1"/>
    </source>
</evidence>
<proteinExistence type="predicted"/>
<dbReference type="Pfam" id="PF10990">
    <property type="entry name" value="DUF2809"/>
    <property type="match status" value="1"/>
</dbReference>
<dbReference type="AlphaFoldDB" id="A0A343JBE5"/>